<dbReference type="InterPro" id="IPR050111">
    <property type="entry name" value="C-type_lectin/snaclec_domain"/>
</dbReference>
<dbReference type="InterPro" id="IPR016187">
    <property type="entry name" value="CTDL_fold"/>
</dbReference>
<dbReference type="GO" id="GO:0030246">
    <property type="term" value="F:carbohydrate binding"/>
    <property type="evidence" value="ECO:0007669"/>
    <property type="project" value="UniProtKB-KW"/>
</dbReference>
<organism evidence="4">
    <name type="scientific">Pundamilia nyererei</name>
    <dbReference type="NCBI Taxonomy" id="303518"/>
    <lineage>
        <taxon>Eukaryota</taxon>
        <taxon>Metazoa</taxon>
        <taxon>Chordata</taxon>
        <taxon>Craniata</taxon>
        <taxon>Vertebrata</taxon>
        <taxon>Euteleostomi</taxon>
        <taxon>Actinopterygii</taxon>
        <taxon>Neopterygii</taxon>
        <taxon>Teleostei</taxon>
        <taxon>Neoteleostei</taxon>
        <taxon>Acanthomorphata</taxon>
        <taxon>Ovalentaria</taxon>
        <taxon>Cichlomorphae</taxon>
        <taxon>Cichliformes</taxon>
        <taxon>Cichlidae</taxon>
        <taxon>African cichlids</taxon>
        <taxon>Pseudocrenilabrinae</taxon>
        <taxon>Haplochromini</taxon>
        <taxon>Pundamilia</taxon>
    </lineage>
</organism>
<dbReference type="InterPro" id="IPR033989">
    <property type="entry name" value="CD209-like_CTLD"/>
</dbReference>
<dbReference type="GeneTree" id="ENSGT01030000234575"/>
<protein>
    <recommendedName>
        <fullName evidence="3">C-type lectin domain-containing protein</fullName>
    </recommendedName>
</protein>
<keyword evidence="1" id="KW-0430">Lectin</keyword>
<feature type="domain" description="C-type lectin" evidence="3">
    <location>
        <begin position="26"/>
        <end position="131"/>
    </location>
</feature>
<proteinExistence type="predicted"/>
<evidence type="ECO:0000259" key="3">
    <source>
        <dbReference type="PROSITE" id="PS50041"/>
    </source>
</evidence>
<dbReference type="PROSITE" id="PS00615">
    <property type="entry name" value="C_TYPE_LECTIN_1"/>
    <property type="match status" value="1"/>
</dbReference>
<dbReference type="InterPro" id="IPR001304">
    <property type="entry name" value="C-type_lectin-like"/>
</dbReference>
<dbReference type="Gene3D" id="3.10.100.10">
    <property type="entry name" value="Mannose-Binding Protein A, subunit A"/>
    <property type="match status" value="1"/>
</dbReference>
<reference evidence="4" key="1">
    <citation type="submission" date="2023-09" db="UniProtKB">
        <authorList>
            <consortium name="Ensembl"/>
        </authorList>
    </citation>
    <scope>IDENTIFICATION</scope>
</reference>
<evidence type="ECO:0000313" key="4">
    <source>
        <dbReference type="Ensembl" id="ENSPNYP00000013541.1"/>
    </source>
</evidence>
<accession>A0A3B4FW53</accession>
<evidence type="ECO:0000256" key="2">
    <source>
        <dbReference type="ARBA" id="ARBA00023157"/>
    </source>
</evidence>
<dbReference type="PANTHER" id="PTHR22803">
    <property type="entry name" value="MANNOSE, PHOSPHOLIPASE, LECTIN RECEPTOR RELATED"/>
    <property type="match status" value="1"/>
</dbReference>
<name>A0A3B4FW53_9CICH</name>
<sequence>SHGTDLTFSDIIFVVIPAGTLNYCSCYLLSESSASWDAARKNCRDRGADLMVIDTPEEQVHNLSDAWIGLNDREKEGTWKWVDGTPLTLRYWAGDQPDNGGGQENCAHIMNNNKKYWNDLPCSTSLKWICEKIP</sequence>
<dbReference type="SMART" id="SM00034">
    <property type="entry name" value="CLECT"/>
    <property type="match status" value="1"/>
</dbReference>
<evidence type="ECO:0000256" key="1">
    <source>
        <dbReference type="ARBA" id="ARBA00022734"/>
    </source>
</evidence>
<dbReference type="PROSITE" id="PS50041">
    <property type="entry name" value="C_TYPE_LECTIN_2"/>
    <property type="match status" value="1"/>
</dbReference>
<dbReference type="STRING" id="303518.ENSPNYP00000013541"/>
<dbReference type="Ensembl" id="ENSPNYT00000013872.1">
    <property type="protein sequence ID" value="ENSPNYP00000013541.1"/>
    <property type="gene ID" value="ENSPNYG00000010233.1"/>
</dbReference>
<dbReference type="Pfam" id="PF00059">
    <property type="entry name" value="Lectin_C"/>
    <property type="match status" value="1"/>
</dbReference>
<dbReference type="InterPro" id="IPR018378">
    <property type="entry name" value="C-type_lectin_CS"/>
</dbReference>
<keyword evidence="2" id="KW-1015">Disulfide bond</keyword>
<dbReference type="AlphaFoldDB" id="A0A3B4FW53"/>
<dbReference type="CDD" id="cd03590">
    <property type="entry name" value="CLECT_DC-SIGN_like"/>
    <property type="match status" value="1"/>
</dbReference>
<dbReference type="SUPFAM" id="SSF56436">
    <property type="entry name" value="C-type lectin-like"/>
    <property type="match status" value="1"/>
</dbReference>
<dbReference type="InterPro" id="IPR016186">
    <property type="entry name" value="C-type_lectin-like/link_sf"/>
</dbReference>